<dbReference type="GO" id="GO:0036503">
    <property type="term" value="P:ERAD pathway"/>
    <property type="evidence" value="ECO:0007669"/>
    <property type="project" value="TreeGrafter"/>
</dbReference>
<dbReference type="SUPFAM" id="SSF81901">
    <property type="entry name" value="HCP-like"/>
    <property type="match status" value="3"/>
</dbReference>
<evidence type="ECO:0000256" key="2">
    <source>
        <dbReference type="SAM" id="MobiDB-lite"/>
    </source>
</evidence>
<keyword evidence="3" id="KW-0812">Transmembrane</keyword>
<evidence type="ECO:0000313" key="5">
    <source>
        <dbReference type="EMBL" id="MDE48917.1"/>
    </source>
</evidence>
<feature type="region of interest" description="Disordered" evidence="2">
    <location>
        <begin position="31"/>
        <end position="63"/>
    </location>
</feature>
<dbReference type="Gene3D" id="1.25.40.10">
    <property type="entry name" value="Tetratricopeptide repeat domain"/>
    <property type="match status" value="2"/>
</dbReference>
<dbReference type="AlphaFoldDB" id="A0A6G1SFH4"/>
<accession>A0A6G1SFH4</accession>
<feature type="signal peptide" evidence="4">
    <location>
        <begin position="1"/>
        <end position="24"/>
    </location>
</feature>
<evidence type="ECO:0000256" key="3">
    <source>
        <dbReference type="SAM" id="Phobius"/>
    </source>
</evidence>
<organism evidence="5">
    <name type="scientific">Aceria tosichella</name>
    <name type="common">wheat curl mite</name>
    <dbReference type="NCBI Taxonomy" id="561515"/>
    <lineage>
        <taxon>Eukaryota</taxon>
        <taxon>Metazoa</taxon>
        <taxon>Ecdysozoa</taxon>
        <taxon>Arthropoda</taxon>
        <taxon>Chelicerata</taxon>
        <taxon>Arachnida</taxon>
        <taxon>Acari</taxon>
        <taxon>Acariformes</taxon>
        <taxon>Trombidiformes</taxon>
        <taxon>Prostigmata</taxon>
        <taxon>Eupodina</taxon>
        <taxon>Eriophyoidea</taxon>
        <taxon>Eriophyidae</taxon>
        <taxon>Eriophyinae</taxon>
        <taxon>Aceriini</taxon>
        <taxon>Aceria</taxon>
    </lineage>
</organism>
<dbReference type="GO" id="GO:0005789">
    <property type="term" value="C:endoplasmic reticulum membrane"/>
    <property type="evidence" value="ECO:0007669"/>
    <property type="project" value="TreeGrafter"/>
</dbReference>
<feature type="transmembrane region" description="Helical" evidence="3">
    <location>
        <begin position="584"/>
        <end position="602"/>
    </location>
</feature>
<dbReference type="SMART" id="SM00671">
    <property type="entry name" value="SEL1"/>
    <property type="match status" value="11"/>
</dbReference>
<keyword evidence="4" id="KW-0732">Signal</keyword>
<dbReference type="Pfam" id="PF08238">
    <property type="entry name" value="Sel1"/>
    <property type="match status" value="11"/>
</dbReference>
<dbReference type="InterPro" id="IPR050767">
    <property type="entry name" value="Sel1_AlgK"/>
</dbReference>
<dbReference type="InterPro" id="IPR011990">
    <property type="entry name" value="TPR-like_helical_dom_sf"/>
</dbReference>
<dbReference type="PANTHER" id="PTHR11102:SF147">
    <property type="entry name" value="SEL1L ADAPTOR SUBUNIT OF ERAD E3 UBIQUITIN LIGASE"/>
    <property type="match status" value="1"/>
</dbReference>
<dbReference type="EMBL" id="GGYP01004146">
    <property type="protein sequence ID" value="MDE48917.1"/>
    <property type="molecule type" value="Transcribed_RNA"/>
</dbReference>
<name>A0A6G1SFH4_9ACAR</name>
<reference evidence="5" key="1">
    <citation type="submission" date="2018-10" db="EMBL/GenBank/DDBJ databases">
        <title>Transcriptome assembly of Aceria tosichella (Wheat curl mite) Type 2.</title>
        <authorList>
            <person name="Scully E.D."/>
            <person name="Geib S.M."/>
            <person name="Palmer N.A."/>
            <person name="Gupta A.K."/>
            <person name="Sarath G."/>
            <person name="Tatineni S."/>
        </authorList>
    </citation>
    <scope>NUCLEOTIDE SEQUENCE</scope>
    <source>
        <strain evidence="5">LincolnNE</strain>
    </source>
</reference>
<keyword evidence="3" id="KW-1133">Transmembrane helix</keyword>
<proteinExistence type="inferred from homology"/>
<evidence type="ECO:0000256" key="1">
    <source>
        <dbReference type="ARBA" id="ARBA00038101"/>
    </source>
</evidence>
<keyword evidence="3" id="KW-0472">Membrane</keyword>
<protein>
    <submittedName>
        <fullName evidence="5">Protein sel-1 1</fullName>
    </submittedName>
</protein>
<dbReference type="PANTHER" id="PTHR11102">
    <property type="entry name" value="SEL-1-LIKE PROTEIN"/>
    <property type="match status" value="1"/>
</dbReference>
<comment type="similarity">
    <text evidence="1">Belongs to the sel-1 family.</text>
</comment>
<gene>
    <name evidence="5" type="primary">SEL1L</name>
    <name evidence="5" type="ORF">g.12291</name>
</gene>
<evidence type="ECO:0000256" key="4">
    <source>
        <dbReference type="SAM" id="SignalP"/>
    </source>
</evidence>
<dbReference type="InterPro" id="IPR006597">
    <property type="entry name" value="Sel1-like"/>
</dbReference>
<feature type="compositionally biased region" description="Basic and acidic residues" evidence="2">
    <location>
        <begin position="31"/>
        <end position="41"/>
    </location>
</feature>
<sequence length="604" mass="68526">MFPFNRATISLLLLVTIIYAPAWTNLLVHGSEQEVPPKSDEQQQQQPQQESKTINQNTNDDKQLGFQNDTSLAEAYLFGSPEHEIDFSKAFNILYQLSKNGNPTAQLYLGFMYAAGLGVEPSQSRALVYYTFAAAYDNLFAKIALAYRYWSGISVYQSCETALKYYREVAKKVEEDFSFSGVHMIQRIRLYDEHENPSSYGSSIVDDDLIQYYQFLADKGDIQAQVGLGQLHFQGARGVEQDHQKALFYFKKAAESGNTNAMAYLGKIYLDGSATVDKNTDLAYEYFKKAADQENPVGQSGLGLMYLQGKGVPKDYMKAFEYFEAAAKKNWVDGHLQLGIMYHKGLGVKKDYRQALRYFQLASQSGHVLGFYNLAQMHAAGTGTIRDCRIAVELLKNVAERGHWGEKFMQAYQDHREGNAKASFVKYAFLSELGYEVAQSNAAFILDREELLSLFPKNDSYQRALMYWARSAAQGYVMARVKLGDHHYYGQGTKIDYEAAASHYRIASDQLNNAQAFFNLGYMHERGLGLKKDIHLAQRYYDLAAEASEEAQVPVALVKLKLKIINFWNTLKLMQLLDFVSEDWDFYVISLLLALLVGLLITRR</sequence>
<feature type="chain" id="PRO_5026346795" evidence="4">
    <location>
        <begin position="25"/>
        <end position="604"/>
    </location>
</feature>